<dbReference type="Pfam" id="PF03798">
    <property type="entry name" value="TRAM_LAG1_CLN8"/>
    <property type="match status" value="1"/>
</dbReference>
<dbReference type="PROSITE" id="PS50922">
    <property type="entry name" value="TLC"/>
    <property type="match status" value="1"/>
</dbReference>
<feature type="transmembrane region" description="Helical" evidence="10">
    <location>
        <begin position="64"/>
        <end position="85"/>
    </location>
</feature>
<dbReference type="PANTHER" id="PTHR12560:SF0">
    <property type="entry name" value="LD18904P"/>
    <property type="match status" value="1"/>
</dbReference>
<dbReference type="GO" id="GO:0050291">
    <property type="term" value="F:sphingosine N-acyltransferase activity"/>
    <property type="evidence" value="ECO:0007669"/>
    <property type="project" value="InterPro"/>
</dbReference>
<evidence type="ECO:0000256" key="3">
    <source>
        <dbReference type="ARBA" id="ARBA00004991"/>
    </source>
</evidence>
<evidence type="ECO:0000256" key="4">
    <source>
        <dbReference type="ARBA" id="ARBA00022692"/>
    </source>
</evidence>
<protein>
    <recommendedName>
        <fullName evidence="11">TLC domain-containing protein</fullName>
    </recommendedName>
</protein>
<dbReference type="EMBL" id="FN653026">
    <property type="protein sequence ID" value="CBY07612.1"/>
    <property type="molecule type" value="Genomic_DNA"/>
</dbReference>
<evidence type="ECO:0000256" key="5">
    <source>
        <dbReference type="ARBA" id="ARBA00022989"/>
    </source>
</evidence>
<accession>E4X643</accession>
<dbReference type="GO" id="GO:0016020">
    <property type="term" value="C:membrane"/>
    <property type="evidence" value="ECO:0007669"/>
    <property type="project" value="UniProtKB-SubCell"/>
</dbReference>
<dbReference type="PANTHER" id="PTHR12560">
    <property type="entry name" value="LONGEVITY ASSURANCE FACTOR 1 LAG1"/>
    <property type="match status" value="1"/>
</dbReference>
<evidence type="ECO:0000313" key="12">
    <source>
        <dbReference type="EMBL" id="CBY07612.1"/>
    </source>
</evidence>
<evidence type="ECO:0000256" key="1">
    <source>
        <dbReference type="ARBA" id="ARBA00004141"/>
    </source>
</evidence>
<dbReference type="EMBL" id="FN654326">
    <property type="protein sequence ID" value="CBY31999.1"/>
    <property type="molecule type" value="Genomic_DNA"/>
</dbReference>
<comment type="catalytic activity">
    <reaction evidence="7">
        <text>sphinganine + octadecanoyl-CoA = N-(octadecanoyl)-sphinganine + CoA + H(+)</text>
        <dbReference type="Rhea" id="RHEA:36547"/>
        <dbReference type="ChEBI" id="CHEBI:15378"/>
        <dbReference type="ChEBI" id="CHEBI:57287"/>
        <dbReference type="ChEBI" id="CHEBI:57394"/>
        <dbReference type="ChEBI" id="CHEBI:57817"/>
        <dbReference type="ChEBI" id="CHEBI:67033"/>
    </reaction>
    <physiologicalReaction direction="left-to-right" evidence="7">
        <dbReference type="Rhea" id="RHEA:36548"/>
    </physiologicalReaction>
</comment>
<dbReference type="InterPro" id="IPR016439">
    <property type="entry name" value="Lag1/Lac1-like"/>
</dbReference>
<dbReference type="InParanoid" id="E4X643"/>
<dbReference type="AlphaFoldDB" id="E4X643"/>
<dbReference type="Proteomes" id="UP000011014">
    <property type="component" value="Unassembled WGS sequence"/>
</dbReference>
<organism evidence="12">
    <name type="scientific">Oikopleura dioica</name>
    <name type="common">Tunicate</name>
    <dbReference type="NCBI Taxonomy" id="34765"/>
    <lineage>
        <taxon>Eukaryota</taxon>
        <taxon>Metazoa</taxon>
        <taxon>Chordata</taxon>
        <taxon>Tunicata</taxon>
        <taxon>Appendicularia</taxon>
        <taxon>Copelata</taxon>
        <taxon>Oikopleuridae</taxon>
        <taxon>Oikopleura</taxon>
    </lineage>
</organism>
<feature type="compositionally biased region" description="Acidic residues" evidence="9">
    <location>
        <begin position="106"/>
        <end position="116"/>
    </location>
</feature>
<feature type="domain" description="TLC" evidence="11">
    <location>
        <begin position="1"/>
        <end position="97"/>
    </location>
</feature>
<proteinExistence type="predicted"/>
<reference evidence="12" key="1">
    <citation type="journal article" date="2010" name="Science">
        <title>Plasticity of animal genome architecture unmasked by rapid evolution of a pelagic tunicate.</title>
        <authorList>
            <person name="Denoeud F."/>
            <person name="Henriet S."/>
            <person name="Mungpakdee S."/>
            <person name="Aury J.M."/>
            <person name="Da Silva C."/>
            <person name="Brinkmann H."/>
            <person name="Mikhaleva J."/>
            <person name="Olsen L.C."/>
            <person name="Jubin C."/>
            <person name="Canestro C."/>
            <person name="Bouquet J.M."/>
            <person name="Danks G."/>
            <person name="Poulain J."/>
            <person name="Campsteijn C."/>
            <person name="Adamski M."/>
            <person name="Cross I."/>
            <person name="Yadetie F."/>
            <person name="Muffato M."/>
            <person name="Louis A."/>
            <person name="Butcher S."/>
            <person name="Tsagkogeorga G."/>
            <person name="Konrad A."/>
            <person name="Singh S."/>
            <person name="Jensen M.F."/>
            <person name="Cong E.H."/>
            <person name="Eikeseth-Otteraa H."/>
            <person name="Noel B."/>
            <person name="Anthouard V."/>
            <person name="Porcel B.M."/>
            <person name="Kachouri-Lafond R."/>
            <person name="Nishino A."/>
            <person name="Ugolini M."/>
            <person name="Chourrout P."/>
            <person name="Nishida H."/>
            <person name="Aasland R."/>
            <person name="Huzurbazar S."/>
            <person name="Westhof E."/>
            <person name="Delsuc F."/>
            <person name="Lehrach H."/>
            <person name="Reinhardt R."/>
            <person name="Weissenbach J."/>
            <person name="Roy S.W."/>
            <person name="Artiguenave F."/>
            <person name="Postlethwait J.H."/>
            <person name="Manak J.R."/>
            <person name="Thompson E.M."/>
            <person name="Jaillon O."/>
            <person name="Du Pasquier L."/>
            <person name="Boudinot P."/>
            <person name="Liberles D.A."/>
            <person name="Volff J.N."/>
            <person name="Philippe H."/>
            <person name="Lenhard B."/>
            <person name="Roest Crollius H."/>
            <person name="Wincker P."/>
            <person name="Chourrout D."/>
        </authorList>
    </citation>
    <scope>NUCLEOTIDE SEQUENCE [LARGE SCALE GENOMIC DNA]</scope>
</reference>
<evidence type="ECO:0000256" key="10">
    <source>
        <dbReference type="SAM" id="Phobius"/>
    </source>
</evidence>
<dbReference type="OrthoDB" id="537032at2759"/>
<evidence type="ECO:0000256" key="9">
    <source>
        <dbReference type="SAM" id="MobiDB-lite"/>
    </source>
</evidence>
<evidence type="ECO:0000256" key="7">
    <source>
        <dbReference type="ARBA" id="ARBA00049036"/>
    </source>
</evidence>
<evidence type="ECO:0000313" key="14">
    <source>
        <dbReference type="Proteomes" id="UP000001307"/>
    </source>
</evidence>
<evidence type="ECO:0000256" key="6">
    <source>
        <dbReference type="ARBA" id="ARBA00023136"/>
    </source>
</evidence>
<dbReference type="UniPathway" id="UPA00222"/>
<dbReference type="InterPro" id="IPR006634">
    <property type="entry name" value="TLC-dom"/>
</dbReference>
<comment type="subcellular location">
    <subcellularLocation>
        <location evidence="1">Membrane</location>
        <topology evidence="1">Multi-pass membrane protein</topology>
    </subcellularLocation>
</comment>
<keyword evidence="6 8" id="KW-0472">Membrane</keyword>
<keyword evidence="14" id="KW-1185">Reference proteome</keyword>
<sequence length="122" mass="14152">MWLHDGSDFFLEIAKSFVYLKKQFLGDLFFTLFAIAFFISRIVYFPFVVIHTTLIKPIGLFGVFPGYFIFNALLGSLLCLHIYWFSMICNLAWKRVKGLEIADNRSDDEESSSEEDDAKKSK</sequence>
<gene>
    <name evidence="12" type="ORF">GSOID_T00002600001</name>
    <name evidence="13" type="ORF">GSOID_T00029227001</name>
</gene>
<evidence type="ECO:0000256" key="2">
    <source>
        <dbReference type="ARBA" id="ARBA00004760"/>
    </source>
</evidence>
<evidence type="ECO:0000256" key="8">
    <source>
        <dbReference type="PROSITE-ProRule" id="PRU00205"/>
    </source>
</evidence>
<feature type="region of interest" description="Disordered" evidence="9">
    <location>
        <begin position="103"/>
        <end position="122"/>
    </location>
</feature>
<feature type="transmembrane region" description="Helical" evidence="10">
    <location>
        <begin position="24"/>
        <end position="44"/>
    </location>
</feature>
<comment type="pathway">
    <text evidence="2">Lipid metabolism; sphingolipid metabolism.</text>
</comment>
<keyword evidence="4 8" id="KW-0812">Transmembrane</keyword>
<evidence type="ECO:0000313" key="13">
    <source>
        <dbReference type="EMBL" id="CBY31999.1"/>
    </source>
</evidence>
<name>E4X643_OIKDI</name>
<evidence type="ECO:0000259" key="11">
    <source>
        <dbReference type="PROSITE" id="PS50922"/>
    </source>
</evidence>
<keyword evidence="5 10" id="KW-1133">Transmembrane helix</keyword>
<dbReference type="GO" id="GO:0046513">
    <property type="term" value="P:ceramide biosynthetic process"/>
    <property type="evidence" value="ECO:0007669"/>
    <property type="project" value="InterPro"/>
</dbReference>
<dbReference type="Proteomes" id="UP000001307">
    <property type="component" value="Unassembled WGS sequence"/>
</dbReference>
<comment type="pathway">
    <text evidence="3">Sphingolipid metabolism.</text>
</comment>